<dbReference type="Proteomes" id="UP001055634">
    <property type="component" value="Segment"/>
</dbReference>
<name>A0A9E7N390_9CAUD</name>
<organism evidence="1 2">
    <name type="scientific">Brevundimonas phage vB_BpoS-Gurke</name>
    <dbReference type="NCBI Taxonomy" id="2948599"/>
    <lineage>
        <taxon>Viruses</taxon>
        <taxon>Duplodnaviria</taxon>
        <taxon>Heunggongvirae</taxon>
        <taxon>Uroviricota</taxon>
        <taxon>Caudoviricetes</taxon>
        <taxon>Jeanschmidtviridae</taxon>
        <taxon>Kikimoravirus</taxon>
        <taxon>Kikimoravirus gurke</taxon>
    </lineage>
</organism>
<gene>
    <name evidence="1" type="ORF">GURKE_00160</name>
</gene>
<protein>
    <submittedName>
        <fullName evidence="1">Uncharacterized protein</fullName>
    </submittedName>
</protein>
<reference evidence="1" key="1">
    <citation type="submission" date="2022-04" db="EMBL/GenBank/DDBJ databases">
        <authorList>
            <person name="Friedrich I."/>
            <person name="Schneider D."/>
            <person name="Poehlein A."/>
            <person name="Hertel R."/>
            <person name="Daniel R."/>
        </authorList>
    </citation>
    <scope>NUCLEOTIDE SEQUENCE</scope>
</reference>
<keyword evidence="2" id="KW-1185">Reference proteome</keyword>
<dbReference type="EMBL" id="ON529850">
    <property type="protein sequence ID" value="UTC28048.1"/>
    <property type="molecule type" value="Genomic_DNA"/>
</dbReference>
<sequence>MWKTVTDDEKPVLVDRLISREAWDAGSSLHVAEVHVVDVDGTVYRYFRALSDLTGVSVKDEIERWDGVPFSCP</sequence>
<evidence type="ECO:0000313" key="1">
    <source>
        <dbReference type="EMBL" id="UTC28048.1"/>
    </source>
</evidence>
<accession>A0A9E7N390</accession>
<proteinExistence type="predicted"/>
<evidence type="ECO:0000313" key="2">
    <source>
        <dbReference type="Proteomes" id="UP001055634"/>
    </source>
</evidence>